<gene>
    <name evidence="2" type="ORF">GU927_006145</name>
</gene>
<dbReference type="GO" id="GO:0016787">
    <property type="term" value="F:hydrolase activity"/>
    <property type="evidence" value="ECO:0007669"/>
    <property type="project" value="UniProtKB-KW"/>
</dbReference>
<dbReference type="InterPro" id="IPR000073">
    <property type="entry name" value="AB_hydrolase_1"/>
</dbReference>
<accession>A0ABS6J4U8</accession>
<dbReference type="Pfam" id="PF12697">
    <property type="entry name" value="Abhydrolase_6"/>
    <property type="match status" value="1"/>
</dbReference>
<feature type="domain" description="AB hydrolase-1" evidence="1">
    <location>
        <begin position="4"/>
        <end position="228"/>
    </location>
</feature>
<dbReference type="PANTHER" id="PTHR10992:SF1086">
    <property type="entry name" value="AB HYDROLASE-1 DOMAIN-CONTAINING PROTEIN"/>
    <property type="match status" value="1"/>
</dbReference>
<protein>
    <submittedName>
        <fullName evidence="2">Alpha/beta fold hydrolase</fullName>
    </submittedName>
</protein>
<keyword evidence="2" id="KW-0378">Hydrolase</keyword>
<proteinExistence type="predicted"/>
<dbReference type="InterPro" id="IPR045889">
    <property type="entry name" value="MES/HNL"/>
</dbReference>
<dbReference type="InterPro" id="IPR029058">
    <property type="entry name" value="AB_hydrolase_fold"/>
</dbReference>
<keyword evidence="3" id="KW-1185">Reference proteome</keyword>
<name>A0ABS6J4U8_9RHOB</name>
<evidence type="ECO:0000313" key="3">
    <source>
        <dbReference type="Proteomes" id="UP000731907"/>
    </source>
</evidence>
<evidence type="ECO:0000313" key="2">
    <source>
        <dbReference type="EMBL" id="MBU9697425.1"/>
    </source>
</evidence>
<evidence type="ECO:0000259" key="1">
    <source>
        <dbReference type="Pfam" id="PF12697"/>
    </source>
</evidence>
<organism evidence="2 3">
    <name type="scientific">Paragemmobacter amnigenus</name>
    <dbReference type="NCBI Taxonomy" id="2852097"/>
    <lineage>
        <taxon>Bacteria</taxon>
        <taxon>Pseudomonadati</taxon>
        <taxon>Pseudomonadota</taxon>
        <taxon>Alphaproteobacteria</taxon>
        <taxon>Rhodobacterales</taxon>
        <taxon>Paracoccaceae</taxon>
        <taxon>Paragemmobacter</taxon>
    </lineage>
</organism>
<dbReference type="Gene3D" id="3.40.50.1820">
    <property type="entry name" value="alpha/beta hydrolase"/>
    <property type="match status" value="1"/>
</dbReference>
<dbReference type="EMBL" id="JAAATX020000004">
    <property type="protein sequence ID" value="MBU9697425.1"/>
    <property type="molecule type" value="Genomic_DNA"/>
</dbReference>
<comment type="caution">
    <text evidence="2">The sequence shown here is derived from an EMBL/GenBank/DDBJ whole genome shotgun (WGS) entry which is preliminary data.</text>
</comment>
<dbReference type="Proteomes" id="UP000731907">
    <property type="component" value="Unassembled WGS sequence"/>
</dbReference>
<dbReference type="PANTHER" id="PTHR10992">
    <property type="entry name" value="METHYLESTERASE FAMILY MEMBER"/>
    <property type="match status" value="1"/>
</dbReference>
<dbReference type="SUPFAM" id="SSF53474">
    <property type="entry name" value="alpha/beta-Hydrolases"/>
    <property type="match status" value="1"/>
</dbReference>
<reference evidence="2 3" key="1">
    <citation type="submission" date="2021-06" db="EMBL/GenBank/DDBJ databases">
        <title>Rhodobacteraceae bacterium strain HSP-20.</title>
        <authorList>
            <person name="Chen W.-M."/>
        </authorList>
    </citation>
    <scope>NUCLEOTIDE SEQUENCE [LARGE SCALE GENOMIC DNA]</scope>
    <source>
        <strain evidence="2 3">HSP-20</strain>
    </source>
</reference>
<sequence>MSDILLVHGAAHGAWCWHRVLPLLRAMGHTARAIDLPAHGDDPTDPSEVTLDLYADAILNATRGPTILVGHSMGGFPITAAAQRAPDRFAALVYLCAYLPVAGQSLAGMRRAGPSQPLAGSFLLDDSRTTFTFDPARAPALFYHDCPPEDVALAARRLCPQPIRPQETALPDTSRAETLPRFYIRCADDRAIPPGYQTTMSAALPRDHVLSLPCGHSPFFAAPDALARHIDAISRAPSVKRA</sequence>
<dbReference type="RefSeq" id="WP_161761480.1">
    <property type="nucleotide sequence ID" value="NZ_JAAATX020000004.1"/>
</dbReference>